<sequence length="1823" mass="206323">MNNQPPSPRHGDGIYTTLWPAMMGLLWAHHGLGNGYDKKETKSKQNQTKPSTKRKAWKSQQSEVNKKSSPAKSKPSQNQKASSAHYGYNFPPKVLIVSNPKPCHNQNIDELPQTLPCFDPRCYSEDGNSFTYDSTSNLVHDSPNIFNPPLQPPIYSYEFCGNDAYYGHDCSLQFPIIHQLIREKTCAELLAEEQEANINTEPFQYSVVPQPPQEEISVEILQEKRNQMDYVKTFLRKFNRISLYEMPSDDDDEDYAIAVTPTTKSDEFIKSNVESLVPIPSESEGVPDNMCDMPFHDNYPPLDVSKDQFEDFSDFNNDSTSNDDDSVSIDNIEYVEASPPNSELVCSEVIEIVIPEVEGIDDDILLTIKDDILREKLLNVNLLIANIEALNDNLAPSSNFMTKSSSTSLNSLLEETNTFDNSLPEFETFCFDLEEISSGSTTTHSEISLPDYEAFYDDHVKEISSSSTTTYSDSSLYDLFIFDLLINPSPPADKSDFYEFVDELAHFICPPEYDCFYFKNEPNLRDFTMDVVEDTFPTREPRVHDHNVLRTHPPFQLNLDFILSSESLFAYVPRWENDPGKLFTASDLLRVTMADQRTITQLLQAPTEGYEDAIVVPAVTADNFKLKHGLITLVQNKQFFGHDKEDPHAHIRYFNKITSTLKLPNVPNTLRNEITNFQQRFDETFSEAWDRFKDLLRACPHHGFSKLHQLDTFYNALNSKDQDSLNFDAGGNFLDKMPRDCLSLIERKSKVCYSHDKPVVSKVSTNAFTSGVSPDVAELKDMVKALLLDKKGQNQSSAPMKAVEESCVTFSGSHSYHNCPATDGNVYCDNIQEYATQASTVNYNQGNTGLIYQPPVFQQAAYQAPAYQAPAPQTQGVSKENFSAYVKANDAVMKNMQNQLTNLTDLITKFVNSNNASTSSSGTLPSNTIVNLKIDLKAITTRSGVSYDVPQIPPLMVENKPEATKDTVNPTNNGNTKNVQPQAVQSKPVTFEPAIAPVSTSKPNLKALIPYPSRRNDERNREKANNQIKKFYQIIKDMSFEISFADALILMPKFASTLKALIGNKEKLSEMARTPLNEHCSVVLLNKLPEKFKDPSKFLIPCDFPGMAECLALADLGASINLMPLSVWKKLSLLDLTPTYMTLELADRSICRPVGVAEDVYVKVGSFHFPADFIVVDFDVDPRVPLILKRSFLKTGRALIDVFEEYSQEVLGFFDTISSGNPTSFYDPIVSATSQTLTPFGNSDFLLEEELKVCEGKTNKSSFDEPPVVELKALPPHLEYAFLEGDDKLPVIIVKYLSVEENTALIIVLKSHKQAIAWKLSDIKGINPEFCTHKILMEEDFTPAVQHQRRVNPKIYDVIKQEVIKLLDAGLIYPISDSPWVSPVHCVPKKGGFTIVENKDNELIPTRLVMGWRDQEKTTFTCPYETFAYRRMPFGLCNAPGTFQRCMMAIFHDMIEKTMEVFMDDFSVFGNLFQSCLSHLEKMLKRCEDANLCLNWEKSHFMVKEGKITQKDEMPQNSIQVCEIFDVWGIDFMGPFPSSRGNKYILVAVDYLSKWVEAKELQTNDARVVCKFLKILFARFGAPRAVISDRGTHFCNDQFTKVMQKYGVTHRLATPYHPQTSGQVEVSNCGLKRILERAVGENHASWSDRLDDALWAFRTAYKTPIGCTPYKLVYRKACHLPGELEHKAYWALKHANFDLKTAGDHRKIQINELNELCDQACENSLIYKEKTKRIHDSKIKNRVFNIGDRVLLFNSRLKIFSGNLKSCWSGPFTISQVFPYGTVKLSQPDGPNFKVNGHRLKHYFGEDIPKSVVLDLQTFARDH</sequence>
<dbReference type="InterPro" id="IPR021109">
    <property type="entry name" value="Peptidase_aspartic_dom_sf"/>
</dbReference>
<dbReference type="GO" id="GO:0003964">
    <property type="term" value="F:RNA-directed DNA polymerase activity"/>
    <property type="evidence" value="ECO:0007669"/>
    <property type="project" value="UniProtKB-KW"/>
</dbReference>
<accession>A0A699GQ02</accession>
<keyword evidence="2" id="KW-0548">Nucleotidyltransferase</keyword>
<dbReference type="Pfam" id="PF00078">
    <property type="entry name" value="RVT_1"/>
    <property type="match status" value="1"/>
</dbReference>
<keyword evidence="3" id="KW-0540">Nuclease</keyword>
<dbReference type="PROSITE" id="PS50994">
    <property type="entry name" value="INTEGRASE"/>
    <property type="match status" value="1"/>
</dbReference>
<dbReference type="Pfam" id="PF03732">
    <property type="entry name" value="Retrotrans_gag"/>
    <property type="match status" value="1"/>
</dbReference>
<dbReference type="GO" id="GO:0004519">
    <property type="term" value="F:endonuclease activity"/>
    <property type="evidence" value="ECO:0007669"/>
    <property type="project" value="UniProtKB-KW"/>
</dbReference>
<dbReference type="Gene3D" id="3.10.10.10">
    <property type="entry name" value="HIV Type 1 Reverse Transcriptase, subunit A, domain 1"/>
    <property type="match status" value="2"/>
</dbReference>
<dbReference type="InterPro" id="IPR005162">
    <property type="entry name" value="Retrotrans_gag_dom"/>
</dbReference>
<evidence type="ECO:0000259" key="6">
    <source>
        <dbReference type="PROSITE" id="PS50994"/>
    </source>
</evidence>
<evidence type="ECO:0000313" key="7">
    <source>
        <dbReference type="EMBL" id="GEV74504.1"/>
    </source>
</evidence>
<protein>
    <submittedName>
        <fullName evidence="7">Reverse transcriptase domain-containing protein</fullName>
    </submittedName>
</protein>
<dbReference type="InterPro" id="IPR000477">
    <property type="entry name" value="RT_dom"/>
</dbReference>
<feature type="compositionally biased region" description="Polar residues" evidence="5">
    <location>
        <begin position="966"/>
        <end position="984"/>
    </location>
</feature>
<dbReference type="InterPro" id="IPR012337">
    <property type="entry name" value="RNaseH-like_sf"/>
</dbReference>
<dbReference type="InterPro" id="IPR001584">
    <property type="entry name" value="Integrase_cat-core"/>
</dbReference>
<proteinExistence type="predicted"/>
<keyword evidence="1" id="KW-0808">Transferase</keyword>
<feature type="compositionally biased region" description="Low complexity" evidence="5">
    <location>
        <begin position="67"/>
        <end position="80"/>
    </location>
</feature>
<organism evidence="7">
    <name type="scientific">Tanacetum cinerariifolium</name>
    <name type="common">Dalmatian daisy</name>
    <name type="synonym">Chrysanthemum cinerariifolium</name>
    <dbReference type="NCBI Taxonomy" id="118510"/>
    <lineage>
        <taxon>Eukaryota</taxon>
        <taxon>Viridiplantae</taxon>
        <taxon>Streptophyta</taxon>
        <taxon>Embryophyta</taxon>
        <taxon>Tracheophyta</taxon>
        <taxon>Spermatophyta</taxon>
        <taxon>Magnoliopsida</taxon>
        <taxon>eudicotyledons</taxon>
        <taxon>Gunneridae</taxon>
        <taxon>Pentapetalae</taxon>
        <taxon>asterids</taxon>
        <taxon>campanulids</taxon>
        <taxon>Asterales</taxon>
        <taxon>Asteraceae</taxon>
        <taxon>Asteroideae</taxon>
        <taxon>Anthemideae</taxon>
        <taxon>Anthemidinae</taxon>
        <taxon>Tanacetum</taxon>
    </lineage>
</organism>
<dbReference type="InterPro" id="IPR043502">
    <property type="entry name" value="DNA/RNA_pol_sf"/>
</dbReference>
<dbReference type="InterPro" id="IPR036397">
    <property type="entry name" value="RNaseH_sf"/>
</dbReference>
<evidence type="ECO:0000256" key="5">
    <source>
        <dbReference type="SAM" id="MobiDB-lite"/>
    </source>
</evidence>
<dbReference type="EMBL" id="BKCJ010032906">
    <property type="protein sequence ID" value="GEV74504.1"/>
    <property type="molecule type" value="Genomic_DNA"/>
</dbReference>
<feature type="region of interest" description="Disordered" evidence="5">
    <location>
        <begin position="34"/>
        <end position="85"/>
    </location>
</feature>
<evidence type="ECO:0000256" key="1">
    <source>
        <dbReference type="ARBA" id="ARBA00022679"/>
    </source>
</evidence>
<evidence type="ECO:0000256" key="3">
    <source>
        <dbReference type="ARBA" id="ARBA00022722"/>
    </source>
</evidence>
<dbReference type="PANTHER" id="PTHR37984">
    <property type="entry name" value="PROTEIN CBG26694"/>
    <property type="match status" value="1"/>
</dbReference>
<evidence type="ECO:0000256" key="4">
    <source>
        <dbReference type="ARBA" id="ARBA00022759"/>
    </source>
</evidence>
<dbReference type="Gene3D" id="2.40.70.10">
    <property type="entry name" value="Acid Proteases"/>
    <property type="match status" value="1"/>
</dbReference>
<dbReference type="CDD" id="cd01647">
    <property type="entry name" value="RT_LTR"/>
    <property type="match status" value="1"/>
</dbReference>
<dbReference type="PANTHER" id="PTHR37984:SF5">
    <property type="entry name" value="PROTEIN NYNRIN-LIKE"/>
    <property type="match status" value="1"/>
</dbReference>
<gene>
    <name evidence="7" type="ORF">Tci_146481</name>
</gene>
<keyword evidence="4" id="KW-0255">Endonuclease</keyword>
<keyword evidence="7" id="KW-0695">RNA-directed DNA polymerase</keyword>
<name>A0A699GQ02_TANCI</name>
<evidence type="ECO:0000256" key="2">
    <source>
        <dbReference type="ARBA" id="ARBA00022695"/>
    </source>
</evidence>
<dbReference type="SUPFAM" id="SSF53098">
    <property type="entry name" value="Ribonuclease H-like"/>
    <property type="match status" value="1"/>
</dbReference>
<dbReference type="Pfam" id="PF00665">
    <property type="entry name" value="rve"/>
    <property type="match status" value="1"/>
</dbReference>
<dbReference type="SUPFAM" id="SSF56672">
    <property type="entry name" value="DNA/RNA polymerases"/>
    <property type="match status" value="1"/>
</dbReference>
<dbReference type="InterPro" id="IPR050951">
    <property type="entry name" value="Retrovirus_Pol_polyprotein"/>
</dbReference>
<dbReference type="CDD" id="cd00303">
    <property type="entry name" value="retropepsin_like"/>
    <property type="match status" value="1"/>
</dbReference>
<dbReference type="InterPro" id="IPR043128">
    <property type="entry name" value="Rev_trsase/Diguanyl_cyclase"/>
</dbReference>
<dbReference type="GO" id="GO:0015074">
    <property type="term" value="P:DNA integration"/>
    <property type="evidence" value="ECO:0007669"/>
    <property type="project" value="InterPro"/>
</dbReference>
<dbReference type="Gene3D" id="3.30.420.10">
    <property type="entry name" value="Ribonuclease H-like superfamily/Ribonuclease H"/>
    <property type="match status" value="1"/>
</dbReference>
<feature type="domain" description="Integrase catalytic" evidence="6">
    <location>
        <begin position="1511"/>
        <end position="1677"/>
    </location>
</feature>
<dbReference type="GO" id="GO:0003676">
    <property type="term" value="F:nucleic acid binding"/>
    <property type="evidence" value="ECO:0007669"/>
    <property type="project" value="InterPro"/>
</dbReference>
<keyword evidence="4" id="KW-0378">Hydrolase</keyword>
<reference evidence="7" key="1">
    <citation type="journal article" date="2019" name="Sci. Rep.">
        <title>Draft genome of Tanacetum cinerariifolium, the natural source of mosquito coil.</title>
        <authorList>
            <person name="Yamashiro T."/>
            <person name="Shiraishi A."/>
            <person name="Satake H."/>
            <person name="Nakayama K."/>
        </authorList>
    </citation>
    <scope>NUCLEOTIDE SEQUENCE</scope>
</reference>
<comment type="caution">
    <text evidence="7">The sequence shown here is derived from an EMBL/GenBank/DDBJ whole genome shotgun (WGS) entry which is preliminary data.</text>
</comment>
<feature type="region of interest" description="Disordered" evidence="5">
    <location>
        <begin position="962"/>
        <end position="984"/>
    </location>
</feature>
<dbReference type="Gene3D" id="3.30.70.270">
    <property type="match status" value="1"/>
</dbReference>